<keyword evidence="2" id="KW-1185">Reference proteome</keyword>
<accession>A0ABV5G318</accession>
<evidence type="ECO:0000313" key="1">
    <source>
        <dbReference type="EMBL" id="MFB9073319.1"/>
    </source>
</evidence>
<comment type="caution">
    <text evidence="1">The sequence shown here is derived from an EMBL/GenBank/DDBJ whole genome shotgun (WGS) entry which is preliminary data.</text>
</comment>
<proteinExistence type="predicted"/>
<organism evidence="1 2">
    <name type="scientific">Citricoccus parietis</name>
    <dbReference type="NCBI Taxonomy" id="592307"/>
    <lineage>
        <taxon>Bacteria</taxon>
        <taxon>Bacillati</taxon>
        <taxon>Actinomycetota</taxon>
        <taxon>Actinomycetes</taxon>
        <taxon>Micrococcales</taxon>
        <taxon>Micrococcaceae</taxon>
        <taxon>Citricoccus</taxon>
    </lineage>
</organism>
<sequence length="68" mass="7012">MPHVAHGGAEALGQVIAGHGLHGEQGQQRIAQGHVVILPAGRPAVVCCPGRIGDPHHCNGPRVIYLCP</sequence>
<dbReference type="EMBL" id="JBHMFI010000001">
    <property type="protein sequence ID" value="MFB9073319.1"/>
    <property type="molecule type" value="Genomic_DNA"/>
</dbReference>
<evidence type="ECO:0000313" key="2">
    <source>
        <dbReference type="Proteomes" id="UP001589575"/>
    </source>
</evidence>
<gene>
    <name evidence="1" type="ORF">ACFFX0_19805</name>
</gene>
<name>A0ABV5G318_9MICC</name>
<reference evidence="1 2" key="1">
    <citation type="submission" date="2024-09" db="EMBL/GenBank/DDBJ databases">
        <authorList>
            <person name="Sun Q."/>
            <person name="Mori K."/>
        </authorList>
    </citation>
    <scope>NUCLEOTIDE SEQUENCE [LARGE SCALE GENOMIC DNA]</scope>
    <source>
        <strain evidence="1 2">CCM 7609</strain>
    </source>
</reference>
<dbReference type="Proteomes" id="UP001589575">
    <property type="component" value="Unassembled WGS sequence"/>
</dbReference>
<protein>
    <submittedName>
        <fullName evidence="1">Uncharacterized protein</fullName>
    </submittedName>
</protein>